<dbReference type="AlphaFoldDB" id="A0A1F5PNJ9"/>
<dbReference type="Gene3D" id="3.30.1490.10">
    <property type="match status" value="1"/>
</dbReference>
<evidence type="ECO:0000256" key="5">
    <source>
        <dbReference type="HAMAP-Rule" id="MF_01302"/>
    </source>
</evidence>
<dbReference type="PROSITE" id="PS00053">
    <property type="entry name" value="RIBOSOMAL_S8"/>
    <property type="match status" value="1"/>
</dbReference>
<dbReference type="Pfam" id="PF00410">
    <property type="entry name" value="Ribosomal_S8"/>
    <property type="match status" value="1"/>
</dbReference>
<dbReference type="STRING" id="1817828.A2722_01475"/>
<reference evidence="7 8" key="1">
    <citation type="journal article" date="2016" name="Nat. Commun.">
        <title>Thousands of microbial genomes shed light on interconnected biogeochemical processes in an aquifer system.</title>
        <authorList>
            <person name="Anantharaman K."/>
            <person name="Brown C.T."/>
            <person name="Hug L.A."/>
            <person name="Sharon I."/>
            <person name="Castelle C.J."/>
            <person name="Probst A.J."/>
            <person name="Thomas B.C."/>
            <person name="Singh A."/>
            <person name="Wilkins M.J."/>
            <person name="Karaoz U."/>
            <person name="Brodie E.L."/>
            <person name="Williams K.H."/>
            <person name="Hubbard S.S."/>
            <person name="Banfield J.F."/>
        </authorList>
    </citation>
    <scope>NUCLEOTIDE SEQUENCE [LARGE SCALE GENOMIC DNA]</scope>
</reference>
<name>A0A1F5PNJ9_9BACT</name>
<keyword evidence="5" id="KW-0699">rRNA-binding</keyword>
<dbReference type="SUPFAM" id="SSF56047">
    <property type="entry name" value="Ribosomal protein S8"/>
    <property type="match status" value="1"/>
</dbReference>
<comment type="subunit">
    <text evidence="5">Part of the 30S ribosomal subunit. Contacts proteins S5 and S12.</text>
</comment>
<proteinExistence type="inferred from homology"/>
<dbReference type="Proteomes" id="UP000178377">
    <property type="component" value="Unassembled WGS sequence"/>
</dbReference>
<protein>
    <recommendedName>
        <fullName evidence="4 5">Small ribosomal subunit protein uS8</fullName>
    </recommendedName>
</protein>
<dbReference type="FunFam" id="3.30.1490.10:FF:000001">
    <property type="entry name" value="30S ribosomal protein S8"/>
    <property type="match status" value="1"/>
</dbReference>
<evidence type="ECO:0000256" key="6">
    <source>
        <dbReference type="RuleBase" id="RU003660"/>
    </source>
</evidence>
<dbReference type="GO" id="GO:0019843">
    <property type="term" value="F:rRNA binding"/>
    <property type="evidence" value="ECO:0007669"/>
    <property type="project" value="UniProtKB-UniRule"/>
</dbReference>
<dbReference type="InterPro" id="IPR047863">
    <property type="entry name" value="Ribosomal_uS8_CS"/>
</dbReference>
<evidence type="ECO:0000313" key="7">
    <source>
        <dbReference type="EMBL" id="OGE91250.1"/>
    </source>
</evidence>
<organism evidence="7 8">
    <name type="scientific">Candidatus Doudnabacteria bacterium RIFCSPHIGHO2_01_FULL_50_11</name>
    <dbReference type="NCBI Taxonomy" id="1817828"/>
    <lineage>
        <taxon>Bacteria</taxon>
        <taxon>Candidatus Doudnaibacteriota</taxon>
    </lineage>
</organism>
<dbReference type="HAMAP" id="MF_01302_B">
    <property type="entry name" value="Ribosomal_uS8_B"/>
    <property type="match status" value="1"/>
</dbReference>
<evidence type="ECO:0000256" key="1">
    <source>
        <dbReference type="ARBA" id="ARBA00006471"/>
    </source>
</evidence>
<evidence type="ECO:0000256" key="4">
    <source>
        <dbReference type="ARBA" id="ARBA00035258"/>
    </source>
</evidence>
<evidence type="ECO:0000256" key="3">
    <source>
        <dbReference type="ARBA" id="ARBA00023274"/>
    </source>
</evidence>
<dbReference type="InterPro" id="IPR000630">
    <property type="entry name" value="Ribosomal_uS8"/>
</dbReference>
<dbReference type="GO" id="GO:1990904">
    <property type="term" value="C:ribonucleoprotein complex"/>
    <property type="evidence" value="ECO:0007669"/>
    <property type="project" value="UniProtKB-KW"/>
</dbReference>
<accession>A0A1F5PNJ9</accession>
<dbReference type="GO" id="GO:0005737">
    <property type="term" value="C:cytoplasm"/>
    <property type="evidence" value="ECO:0007669"/>
    <property type="project" value="UniProtKB-ARBA"/>
</dbReference>
<dbReference type="InterPro" id="IPR035987">
    <property type="entry name" value="Ribosomal_uS8_sf"/>
</dbReference>
<comment type="function">
    <text evidence="5">One of the primary rRNA binding proteins, it binds directly to 16S rRNA central domain where it helps coordinate assembly of the platform of the 30S subunit.</text>
</comment>
<sequence>MTDPISDMLTQIRNALMVAKPEVLLPHSNLKQRLGELLVSEGLIESTEVVDSDERKFLKLKLKYAGTRPTIVGIKRVSKPGQRVYAGADELPRTQSGYGITIISTSKGLMGDRQARKERLGGEIICQIW</sequence>
<dbReference type="EMBL" id="MFEO01000002">
    <property type="protein sequence ID" value="OGE91250.1"/>
    <property type="molecule type" value="Genomic_DNA"/>
</dbReference>
<evidence type="ECO:0000313" key="8">
    <source>
        <dbReference type="Proteomes" id="UP000178377"/>
    </source>
</evidence>
<comment type="caution">
    <text evidence="7">The sequence shown here is derived from an EMBL/GenBank/DDBJ whole genome shotgun (WGS) entry which is preliminary data.</text>
</comment>
<dbReference type="GO" id="GO:0003735">
    <property type="term" value="F:structural constituent of ribosome"/>
    <property type="evidence" value="ECO:0007669"/>
    <property type="project" value="InterPro"/>
</dbReference>
<keyword evidence="5" id="KW-0694">RNA-binding</keyword>
<keyword evidence="2 5" id="KW-0689">Ribosomal protein</keyword>
<dbReference type="PANTHER" id="PTHR11758">
    <property type="entry name" value="40S RIBOSOMAL PROTEIN S15A"/>
    <property type="match status" value="1"/>
</dbReference>
<comment type="similarity">
    <text evidence="1 5 6">Belongs to the universal ribosomal protein uS8 family.</text>
</comment>
<dbReference type="NCBIfam" id="NF001109">
    <property type="entry name" value="PRK00136.1"/>
    <property type="match status" value="1"/>
</dbReference>
<gene>
    <name evidence="5" type="primary">rpsH</name>
    <name evidence="7" type="ORF">A2722_01475</name>
</gene>
<evidence type="ECO:0000256" key="2">
    <source>
        <dbReference type="ARBA" id="ARBA00022980"/>
    </source>
</evidence>
<dbReference type="GO" id="GO:0005840">
    <property type="term" value="C:ribosome"/>
    <property type="evidence" value="ECO:0007669"/>
    <property type="project" value="UniProtKB-KW"/>
</dbReference>
<keyword evidence="3 5" id="KW-0687">Ribonucleoprotein</keyword>
<dbReference type="GO" id="GO:0006412">
    <property type="term" value="P:translation"/>
    <property type="evidence" value="ECO:0007669"/>
    <property type="project" value="UniProtKB-UniRule"/>
</dbReference>
<dbReference type="Gene3D" id="3.30.1370.30">
    <property type="match status" value="1"/>
</dbReference>